<dbReference type="InterPro" id="IPR050210">
    <property type="entry name" value="tRNA_Adenine-N(6)_MTase"/>
</dbReference>
<dbReference type="AlphaFoldDB" id="A0A7V5NZ71"/>
<keyword evidence="4" id="KW-0489">Methyltransferase</keyword>
<keyword evidence="2" id="KW-0949">S-adenosyl-L-methionine</keyword>
<feature type="domain" description="TRM5/TYW2-like methyltransferase" evidence="3">
    <location>
        <begin position="38"/>
        <end position="105"/>
    </location>
</feature>
<keyword evidence="1" id="KW-0808">Transferase</keyword>
<dbReference type="GO" id="GO:0008168">
    <property type="term" value="F:methyltransferase activity"/>
    <property type="evidence" value="ECO:0007669"/>
    <property type="project" value="UniProtKB-KW"/>
</dbReference>
<evidence type="ECO:0000256" key="1">
    <source>
        <dbReference type="ARBA" id="ARBA00022679"/>
    </source>
</evidence>
<gene>
    <name evidence="4" type="ORF">ENJ96_03490</name>
</gene>
<reference evidence="4" key="1">
    <citation type="journal article" date="2020" name="mSystems">
        <title>Genome- and Community-Level Interaction Insights into Carbon Utilization and Element Cycling Functions of Hydrothermarchaeota in Hydrothermal Sediment.</title>
        <authorList>
            <person name="Zhou Z."/>
            <person name="Liu Y."/>
            <person name="Xu W."/>
            <person name="Pan J."/>
            <person name="Luo Z.H."/>
            <person name="Li M."/>
        </authorList>
    </citation>
    <scope>NUCLEOTIDE SEQUENCE [LARGE SCALE GENOMIC DNA]</scope>
    <source>
        <strain evidence="4">HyVt-533</strain>
    </source>
</reference>
<dbReference type="PROSITE" id="PS00092">
    <property type="entry name" value="N6_MTASE"/>
    <property type="match status" value="1"/>
</dbReference>
<dbReference type="GO" id="GO:0003676">
    <property type="term" value="F:nucleic acid binding"/>
    <property type="evidence" value="ECO:0007669"/>
    <property type="project" value="InterPro"/>
</dbReference>
<dbReference type="PANTHER" id="PTHR47739">
    <property type="entry name" value="TRNA1(VAL) (ADENINE(37)-N6)-METHYLTRANSFERASE"/>
    <property type="match status" value="1"/>
</dbReference>
<dbReference type="InterPro" id="IPR002052">
    <property type="entry name" value="DNA_methylase_N6_adenine_CS"/>
</dbReference>
<dbReference type="InterPro" id="IPR056743">
    <property type="entry name" value="TRM5-TYW2-like_MTfase"/>
</dbReference>
<organism evidence="4">
    <name type="scientific">Thermodesulfatator atlanticus</name>
    <dbReference type="NCBI Taxonomy" id="501497"/>
    <lineage>
        <taxon>Bacteria</taxon>
        <taxon>Pseudomonadati</taxon>
        <taxon>Thermodesulfobacteriota</taxon>
        <taxon>Thermodesulfobacteria</taxon>
        <taxon>Thermodesulfobacteriales</taxon>
        <taxon>Thermodesulfatatoraceae</taxon>
        <taxon>Thermodesulfatator</taxon>
    </lineage>
</organism>
<sequence>MNWTEERVLNGRLRVRQPREGYRYALDAFLLASFVTLRKEEKAVELGAGVGIVTLILAAVHPHNLFWGLEIQPGLVSLLAQNIRLNALEHRVLALWADIRRLPLKPGLFEVVYANPPYYQKGRGRLSPCKEERLAKHEILATLEDFITAAHFLLKNRGRFYLICKAERLAEALVGLEEKRLAPKRLRLVHSYPGDQARLFLLEAVKEGGKELRVEAPLFVYQAPGGPYTQEVQAIFDGSFFGPK</sequence>
<dbReference type="GO" id="GO:0032259">
    <property type="term" value="P:methylation"/>
    <property type="evidence" value="ECO:0007669"/>
    <property type="project" value="UniProtKB-KW"/>
</dbReference>
<dbReference type="Pfam" id="PF02475">
    <property type="entry name" value="TRM5-TYW2_MTfase"/>
    <property type="match status" value="1"/>
</dbReference>
<protein>
    <submittedName>
        <fullName evidence="4">Methyltransferase</fullName>
    </submittedName>
</protein>
<accession>A0A7V5NZ71</accession>
<evidence type="ECO:0000256" key="2">
    <source>
        <dbReference type="ARBA" id="ARBA00022691"/>
    </source>
</evidence>
<dbReference type="SUPFAM" id="SSF53335">
    <property type="entry name" value="S-adenosyl-L-methionine-dependent methyltransferases"/>
    <property type="match status" value="1"/>
</dbReference>
<name>A0A7V5NZ71_9BACT</name>
<evidence type="ECO:0000259" key="3">
    <source>
        <dbReference type="Pfam" id="PF02475"/>
    </source>
</evidence>
<dbReference type="InterPro" id="IPR029063">
    <property type="entry name" value="SAM-dependent_MTases_sf"/>
</dbReference>
<dbReference type="Proteomes" id="UP000886101">
    <property type="component" value="Unassembled WGS sequence"/>
</dbReference>
<comment type="caution">
    <text evidence="4">The sequence shown here is derived from an EMBL/GenBank/DDBJ whole genome shotgun (WGS) entry which is preliminary data.</text>
</comment>
<proteinExistence type="predicted"/>
<evidence type="ECO:0000313" key="4">
    <source>
        <dbReference type="EMBL" id="HHI96895.1"/>
    </source>
</evidence>
<dbReference type="CDD" id="cd02440">
    <property type="entry name" value="AdoMet_MTases"/>
    <property type="match status" value="1"/>
</dbReference>
<dbReference type="PANTHER" id="PTHR47739:SF1">
    <property type="entry name" value="TRNA1(VAL) (ADENINE(37)-N6)-METHYLTRANSFERASE"/>
    <property type="match status" value="1"/>
</dbReference>
<dbReference type="EMBL" id="DROK01000101">
    <property type="protein sequence ID" value="HHI96895.1"/>
    <property type="molecule type" value="Genomic_DNA"/>
</dbReference>
<dbReference type="Gene3D" id="3.40.50.150">
    <property type="entry name" value="Vaccinia Virus protein VP39"/>
    <property type="match status" value="1"/>
</dbReference>